<keyword evidence="3" id="KW-0349">Heme</keyword>
<reference evidence="9" key="1">
    <citation type="submission" date="2015-04" db="UniProtKB">
        <authorList>
            <consortium name="EnsemblPlants"/>
        </authorList>
    </citation>
    <scope>IDENTIFICATION</scope>
</reference>
<keyword evidence="10" id="KW-1185">Reference proteome</keyword>
<evidence type="ECO:0000256" key="5">
    <source>
        <dbReference type="ARBA" id="ARBA00023002"/>
    </source>
</evidence>
<dbReference type="STRING" id="40148.A0A0D9YUU2"/>
<evidence type="ECO:0000256" key="1">
    <source>
        <dbReference type="ARBA" id="ARBA00004370"/>
    </source>
</evidence>
<organism evidence="9">
    <name type="scientific">Oryza glumipatula</name>
    <dbReference type="NCBI Taxonomy" id="40148"/>
    <lineage>
        <taxon>Eukaryota</taxon>
        <taxon>Viridiplantae</taxon>
        <taxon>Streptophyta</taxon>
        <taxon>Embryophyta</taxon>
        <taxon>Tracheophyta</taxon>
        <taxon>Spermatophyta</taxon>
        <taxon>Magnoliopsida</taxon>
        <taxon>Liliopsida</taxon>
        <taxon>Poales</taxon>
        <taxon>Poaceae</taxon>
        <taxon>BOP clade</taxon>
        <taxon>Oryzoideae</taxon>
        <taxon>Oryzeae</taxon>
        <taxon>Oryzinae</taxon>
        <taxon>Oryza</taxon>
    </lineage>
</organism>
<evidence type="ECO:0000256" key="3">
    <source>
        <dbReference type="ARBA" id="ARBA00022617"/>
    </source>
</evidence>
<dbReference type="Proteomes" id="UP000026961">
    <property type="component" value="Chromosome 2"/>
</dbReference>
<dbReference type="GO" id="GO:0046872">
    <property type="term" value="F:metal ion binding"/>
    <property type="evidence" value="ECO:0007669"/>
    <property type="project" value="UniProtKB-KW"/>
</dbReference>
<keyword evidence="8" id="KW-0472">Membrane</keyword>
<evidence type="ECO:0000256" key="8">
    <source>
        <dbReference type="ARBA" id="ARBA00023136"/>
    </source>
</evidence>
<reference evidence="9" key="2">
    <citation type="submission" date="2018-05" db="EMBL/GenBank/DDBJ databases">
        <title>OgluRS3 (Oryza glumaepatula Reference Sequence Version 3).</title>
        <authorList>
            <person name="Zhang J."/>
            <person name="Kudrna D."/>
            <person name="Lee S."/>
            <person name="Talag J."/>
            <person name="Welchert J."/>
            <person name="Wing R.A."/>
        </authorList>
    </citation>
    <scope>NUCLEOTIDE SEQUENCE [LARGE SCALE GENOMIC DNA]</scope>
</reference>
<accession>A0A0D9YUU2</accession>
<evidence type="ECO:0000313" key="10">
    <source>
        <dbReference type="Proteomes" id="UP000026961"/>
    </source>
</evidence>
<comment type="similarity">
    <text evidence="2">Belongs to the cytochrome P450 family.</text>
</comment>
<sequence length="263" mass="29055">MEAGRGPRQFCPPSTAAAAAASSASRRCAARSRRVTGRPASPEMMAEFVGFKCFECQRGRYTGASEKFVKYYRSLYHGEWQQGTAVAPTAEEAITHATFGRCYYSSRVVFRMQARLMAFASEAFRKVLIPGYRFLPTKNRMSWGMDREIRRGLVRLIGRRSGGDSGEEDETTTELKDKQDNGFNTWATVLLAVHPDWQDRTRGSLQGGAVGGFRPLGLHSGCRCGVPARVPPRRGLRSGDTAAIPARVTPRRLRSEGGDLARV</sequence>
<dbReference type="InterPro" id="IPR050665">
    <property type="entry name" value="Cytochrome_P450_Monooxygen"/>
</dbReference>
<evidence type="ECO:0000256" key="7">
    <source>
        <dbReference type="ARBA" id="ARBA00023033"/>
    </source>
</evidence>
<keyword evidence="6" id="KW-0408">Iron</keyword>
<dbReference type="eggNOG" id="KOG0157">
    <property type="taxonomic scope" value="Eukaryota"/>
</dbReference>
<protein>
    <submittedName>
        <fullName evidence="9">Uncharacterized protein</fullName>
    </submittedName>
</protein>
<evidence type="ECO:0000256" key="6">
    <source>
        <dbReference type="ARBA" id="ARBA00023004"/>
    </source>
</evidence>
<dbReference type="PANTHER" id="PTHR24282">
    <property type="entry name" value="CYTOCHROME P450 FAMILY MEMBER"/>
    <property type="match status" value="1"/>
</dbReference>
<dbReference type="Gene3D" id="1.20.120.990">
    <property type="entry name" value="Glycosyltransferase family 88, C-terminal domain"/>
    <property type="match status" value="1"/>
</dbReference>
<dbReference type="GO" id="GO:0016020">
    <property type="term" value="C:membrane"/>
    <property type="evidence" value="ECO:0007669"/>
    <property type="project" value="UniProtKB-SubCell"/>
</dbReference>
<dbReference type="GO" id="GO:0010268">
    <property type="term" value="P:brassinosteroid homeostasis"/>
    <property type="evidence" value="ECO:0007669"/>
    <property type="project" value="TreeGrafter"/>
</dbReference>
<evidence type="ECO:0000256" key="4">
    <source>
        <dbReference type="ARBA" id="ARBA00022723"/>
    </source>
</evidence>
<dbReference type="AlphaFoldDB" id="A0A0D9YUU2"/>
<dbReference type="EnsemblPlants" id="OGLUM02G24110.1">
    <property type="protein sequence ID" value="OGLUM02G24110.1"/>
    <property type="gene ID" value="OGLUM02G24110"/>
</dbReference>
<keyword evidence="4" id="KW-0479">Metal-binding</keyword>
<dbReference type="GO" id="GO:0016131">
    <property type="term" value="P:brassinosteroid metabolic process"/>
    <property type="evidence" value="ECO:0007669"/>
    <property type="project" value="TreeGrafter"/>
</dbReference>
<dbReference type="PANTHER" id="PTHR24282:SF43">
    <property type="entry name" value="CYTOCHROME P450 734A4"/>
    <property type="match status" value="1"/>
</dbReference>
<evidence type="ECO:0000256" key="2">
    <source>
        <dbReference type="ARBA" id="ARBA00010617"/>
    </source>
</evidence>
<name>A0A0D9YUU2_9ORYZ</name>
<dbReference type="Gramene" id="OGLUM02G24110.1">
    <property type="protein sequence ID" value="OGLUM02G24110.1"/>
    <property type="gene ID" value="OGLUM02G24110"/>
</dbReference>
<proteinExistence type="inferred from homology"/>
<keyword evidence="7" id="KW-0503">Monooxygenase</keyword>
<dbReference type="GO" id="GO:0004497">
    <property type="term" value="F:monooxygenase activity"/>
    <property type="evidence" value="ECO:0007669"/>
    <property type="project" value="UniProtKB-KW"/>
</dbReference>
<keyword evidence="5" id="KW-0560">Oxidoreductase</keyword>
<comment type="subcellular location">
    <subcellularLocation>
        <location evidence="1">Membrane</location>
    </subcellularLocation>
</comment>
<evidence type="ECO:0000313" key="9">
    <source>
        <dbReference type="EnsemblPlants" id="OGLUM02G24110.1"/>
    </source>
</evidence>